<evidence type="ECO:0000256" key="1">
    <source>
        <dbReference type="SAM" id="MobiDB-lite"/>
    </source>
</evidence>
<name>A0A423X371_9PEZI</name>
<keyword evidence="3" id="KW-1185">Reference proteome</keyword>
<organism evidence="2 3">
    <name type="scientific">Cytospora schulzeri</name>
    <dbReference type="NCBI Taxonomy" id="448051"/>
    <lineage>
        <taxon>Eukaryota</taxon>
        <taxon>Fungi</taxon>
        <taxon>Dikarya</taxon>
        <taxon>Ascomycota</taxon>
        <taxon>Pezizomycotina</taxon>
        <taxon>Sordariomycetes</taxon>
        <taxon>Sordariomycetidae</taxon>
        <taxon>Diaporthales</taxon>
        <taxon>Cytosporaceae</taxon>
        <taxon>Cytospora</taxon>
    </lineage>
</organism>
<accession>A0A423X371</accession>
<protein>
    <submittedName>
        <fullName evidence="2">Uncharacterized protein</fullName>
    </submittedName>
</protein>
<feature type="region of interest" description="Disordered" evidence="1">
    <location>
        <begin position="217"/>
        <end position="255"/>
    </location>
</feature>
<reference evidence="2 3" key="1">
    <citation type="submission" date="2015-09" db="EMBL/GenBank/DDBJ databases">
        <title>Host preference determinants of Valsa canker pathogens revealed by comparative genomics.</title>
        <authorList>
            <person name="Yin Z."/>
            <person name="Huang L."/>
        </authorList>
    </citation>
    <scope>NUCLEOTIDE SEQUENCE [LARGE SCALE GENOMIC DNA]</scope>
    <source>
        <strain evidence="2 3">03-1</strain>
    </source>
</reference>
<dbReference type="Proteomes" id="UP000283895">
    <property type="component" value="Unassembled WGS sequence"/>
</dbReference>
<dbReference type="AlphaFoldDB" id="A0A423X371"/>
<evidence type="ECO:0000313" key="2">
    <source>
        <dbReference type="EMBL" id="ROW10125.1"/>
    </source>
</evidence>
<feature type="compositionally biased region" description="Polar residues" evidence="1">
    <location>
        <begin position="239"/>
        <end position="255"/>
    </location>
</feature>
<proteinExistence type="predicted"/>
<feature type="compositionally biased region" description="Acidic residues" evidence="1">
    <location>
        <begin position="505"/>
        <end position="533"/>
    </location>
</feature>
<feature type="region of interest" description="Disordered" evidence="1">
    <location>
        <begin position="494"/>
        <end position="549"/>
    </location>
</feature>
<comment type="caution">
    <text evidence="2">The sequence shown here is derived from an EMBL/GenBank/DDBJ whole genome shotgun (WGS) entry which is preliminary data.</text>
</comment>
<evidence type="ECO:0000313" key="3">
    <source>
        <dbReference type="Proteomes" id="UP000283895"/>
    </source>
</evidence>
<dbReference type="STRING" id="356882.A0A423X371"/>
<sequence length="549" mass="61379">MKAKITVAIEDYRPNYPTGQNIFLLQSPISPERRPGDEILVRQDRGEFKNKVTFRKPDELVKLDSAPKTAYADGILLRSDPSERHLEGDQLWLDESVPKRPGSGITAVNLRTWEYITVALGDVCWIPKYRKLDCGEDYQELLTISGPTVKRPKKGYVLAVVQRLRSRGGNFEVEGVELREIVEQDLWKYQNLTTLPDGEKRIEELFRRSLASVRPATSFDLDTDDETATQPSVAGPGTATGSSRAVSLTPSQSDITEEASLSISIDYSLPEDEDDPIVEQRCLELERKVMAKLARKPEPIIRGPPPVICNLGHRCPTPPRIFFQANVPTLENLYPKHHHLADHKCPIGARHKLHCVFQFRRDGNDREFIDKTSCTVPPSVRHTCCRTNARPLNKPFSRPPATIVEVGAGGVVVSSREGRGGRGRGGDFSVVGELESDYSDLPVEVEEMPFDPARDLDEVGRMAFGYTERVAMADLAAECVNSFSSPWDALAGLEPLGSSSRPIVLEDDNDNDEEDEDEEEEEGGEEEEEEPDVFGDRHFHDGDEMDLDE</sequence>
<gene>
    <name evidence="2" type="ORF">VMCG_02090</name>
</gene>
<dbReference type="EMBL" id="LKEA01000003">
    <property type="protein sequence ID" value="ROW10125.1"/>
    <property type="molecule type" value="Genomic_DNA"/>
</dbReference>
<dbReference type="OrthoDB" id="4709576at2759"/>